<gene>
    <name evidence="1" type="ORF">LF1_56460</name>
</gene>
<dbReference type="Proteomes" id="UP000322699">
    <property type="component" value="Unassembled WGS sequence"/>
</dbReference>
<sequence>MNGNVDDSNRALLEVGVRAKFRDDSASVIAWVDTAFDGHFVFSSKLIRDLELETLVETEAVLADGTKVTLETFVAYLDWFGELIPVQVVANEGKFPLLGTALLEKCKLTVDYVSKTVVVDSVG</sequence>
<evidence type="ECO:0008006" key="3">
    <source>
        <dbReference type="Google" id="ProtNLM"/>
    </source>
</evidence>
<dbReference type="AlphaFoldDB" id="A0A5B1CCL3"/>
<dbReference type="OrthoDB" id="281448at2"/>
<dbReference type="EMBL" id="VRLW01000005">
    <property type="protein sequence ID" value="KAA1257084.1"/>
    <property type="molecule type" value="Genomic_DNA"/>
</dbReference>
<organism evidence="1 2">
    <name type="scientific">Rubripirellula obstinata</name>
    <dbReference type="NCBI Taxonomy" id="406547"/>
    <lineage>
        <taxon>Bacteria</taxon>
        <taxon>Pseudomonadati</taxon>
        <taxon>Planctomycetota</taxon>
        <taxon>Planctomycetia</taxon>
        <taxon>Pirellulales</taxon>
        <taxon>Pirellulaceae</taxon>
        <taxon>Rubripirellula</taxon>
    </lineage>
</organism>
<accession>A0A5B1CCL3</accession>
<protein>
    <recommendedName>
        <fullName evidence="3">Clan AA aspartic protease</fullName>
    </recommendedName>
</protein>
<keyword evidence="2" id="KW-1185">Reference proteome</keyword>
<proteinExistence type="predicted"/>
<evidence type="ECO:0000313" key="1">
    <source>
        <dbReference type="EMBL" id="KAA1257084.1"/>
    </source>
</evidence>
<dbReference type="RefSeq" id="WP_068266600.1">
    <property type="nucleotide sequence ID" value="NZ_LWSK01000125.1"/>
</dbReference>
<evidence type="ECO:0000313" key="2">
    <source>
        <dbReference type="Proteomes" id="UP000322699"/>
    </source>
</evidence>
<comment type="caution">
    <text evidence="1">The sequence shown here is derived from an EMBL/GenBank/DDBJ whole genome shotgun (WGS) entry which is preliminary data.</text>
</comment>
<reference evidence="1 2" key="1">
    <citation type="submission" date="2019-08" db="EMBL/GenBank/DDBJ databases">
        <title>Deep-cultivation of Planctomycetes and their phenomic and genomic characterization uncovers novel biology.</title>
        <authorList>
            <person name="Wiegand S."/>
            <person name="Jogler M."/>
            <person name="Boedeker C."/>
            <person name="Pinto D."/>
            <person name="Vollmers J."/>
            <person name="Rivas-Marin E."/>
            <person name="Kohn T."/>
            <person name="Peeters S.H."/>
            <person name="Heuer A."/>
            <person name="Rast P."/>
            <person name="Oberbeckmann S."/>
            <person name="Bunk B."/>
            <person name="Jeske O."/>
            <person name="Meyerdierks A."/>
            <person name="Storesund J.E."/>
            <person name="Kallscheuer N."/>
            <person name="Luecker S."/>
            <person name="Lage O.M."/>
            <person name="Pohl T."/>
            <person name="Merkel B.J."/>
            <person name="Hornburger P."/>
            <person name="Mueller R.-W."/>
            <person name="Bruemmer F."/>
            <person name="Labrenz M."/>
            <person name="Spormann A.M."/>
            <person name="Op Den Camp H."/>
            <person name="Overmann J."/>
            <person name="Amann R."/>
            <person name="Jetten M.S.M."/>
            <person name="Mascher T."/>
            <person name="Medema M.H."/>
            <person name="Devos D.P."/>
            <person name="Kaster A.-K."/>
            <person name="Ovreas L."/>
            <person name="Rohde M."/>
            <person name="Galperin M.Y."/>
            <person name="Jogler C."/>
        </authorList>
    </citation>
    <scope>NUCLEOTIDE SEQUENCE [LARGE SCALE GENOMIC DNA]</scope>
    <source>
        <strain evidence="1 2">LF1</strain>
    </source>
</reference>
<name>A0A5B1CCL3_9BACT</name>